<protein>
    <submittedName>
        <fullName evidence="4">Uncharacterized protein DUF4124</fullName>
    </submittedName>
</protein>
<dbReference type="RefSeq" id="WP_130413981.1">
    <property type="nucleotide sequence ID" value="NZ_SHKX01000013.1"/>
</dbReference>
<organism evidence="4 5">
    <name type="scientific">Fluviicoccus keumensis</name>
    <dbReference type="NCBI Taxonomy" id="1435465"/>
    <lineage>
        <taxon>Bacteria</taxon>
        <taxon>Pseudomonadati</taxon>
        <taxon>Pseudomonadota</taxon>
        <taxon>Gammaproteobacteria</taxon>
        <taxon>Moraxellales</taxon>
        <taxon>Moraxellaceae</taxon>
        <taxon>Fluviicoccus</taxon>
    </lineage>
</organism>
<evidence type="ECO:0000313" key="4">
    <source>
        <dbReference type="EMBL" id="RZU38419.1"/>
    </source>
</evidence>
<gene>
    <name evidence="4" type="ORF">EV700_2350</name>
</gene>
<evidence type="ECO:0000259" key="3">
    <source>
        <dbReference type="Pfam" id="PF13511"/>
    </source>
</evidence>
<keyword evidence="5" id="KW-1185">Reference proteome</keyword>
<dbReference type="AlphaFoldDB" id="A0A4Q7YNZ6"/>
<dbReference type="Pfam" id="PF13511">
    <property type="entry name" value="DUF4124"/>
    <property type="match status" value="1"/>
</dbReference>
<keyword evidence="2" id="KW-0732">Signal</keyword>
<dbReference type="EMBL" id="SHKX01000013">
    <property type="protein sequence ID" value="RZU38419.1"/>
    <property type="molecule type" value="Genomic_DNA"/>
</dbReference>
<feature type="signal peptide" evidence="2">
    <location>
        <begin position="1"/>
        <end position="20"/>
    </location>
</feature>
<feature type="compositionally biased region" description="Polar residues" evidence="1">
    <location>
        <begin position="99"/>
        <end position="109"/>
    </location>
</feature>
<feature type="region of interest" description="Disordered" evidence="1">
    <location>
        <begin position="90"/>
        <end position="136"/>
    </location>
</feature>
<proteinExistence type="predicted"/>
<feature type="chain" id="PRO_5020550982" evidence="2">
    <location>
        <begin position="21"/>
        <end position="156"/>
    </location>
</feature>
<feature type="compositionally biased region" description="Low complexity" evidence="1">
    <location>
        <begin position="51"/>
        <end position="68"/>
    </location>
</feature>
<accession>A0A4Q7YNZ6</accession>
<dbReference type="Proteomes" id="UP000292423">
    <property type="component" value="Unassembled WGS sequence"/>
</dbReference>
<reference evidence="4 5" key="1">
    <citation type="submission" date="2019-02" db="EMBL/GenBank/DDBJ databases">
        <title>Genomic Encyclopedia of Type Strains, Phase IV (KMG-IV): sequencing the most valuable type-strain genomes for metagenomic binning, comparative biology and taxonomic classification.</title>
        <authorList>
            <person name="Goeker M."/>
        </authorList>
    </citation>
    <scope>NUCLEOTIDE SEQUENCE [LARGE SCALE GENOMIC DNA]</scope>
    <source>
        <strain evidence="4 5">DSM 105135</strain>
    </source>
</reference>
<evidence type="ECO:0000313" key="5">
    <source>
        <dbReference type="Proteomes" id="UP000292423"/>
    </source>
</evidence>
<name>A0A4Q7YNZ6_9GAMM</name>
<feature type="compositionally biased region" description="Basic and acidic residues" evidence="1">
    <location>
        <begin position="126"/>
        <end position="136"/>
    </location>
</feature>
<dbReference type="OrthoDB" id="7068596at2"/>
<sequence length="156" mass="17427">MSRIIPACLTLLCLALPCHAEIFQWTDADGKVHFTDKPPANQKSRTVDIRTPGGTAPSPSAAPASTSGNDDALARQRRMLKTLDEEKAVKAEAERKATAQRNAQQQNCATLRDQQRQYNEGGRFYSLDDKGERKYHTDEEIAKQQEQVNRALAKCR</sequence>
<evidence type="ECO:0000256" key="2">
    <source>
        <dbReference type="SAM" id="SignalP"/>
    </source>
</evidence>
<feature type="region of interest" description="Disordered" evidence="1">
    <location>
        <begin position="34"/>
        <end position="73"/>
    </location>
</feature>
<feature type="domain" description="DUF4124" evidence="3">
    <location>
        <begin position="9"/>
        <end position="63"/>
    </location>
</feature>
<comment type="caution">
    <text evidence="4">The sequence shown here is derived from an EMBL/GenBank/DDBJ whole genome shotgun (WGS) entry which is preliminary data.</text>
</comment>
<dbReference type="InterPro" id="IPR025392">
    <property type="entry name" value="DUF4124"/>
</dbReference>
<evidence type="ECO:0000256" key="1">
    <source>
        <dbReference type="SAM" id="MobiDB-lite"/>
    </source>
</evidence>